<name>V6DJU9_9LACO</name>
<protein>
    <submittedName>
        <fullName evidence="1">50S ribosomal protein L14</fullName>
    </submittedName>
</protein>
<reference evidence="1" key="2">
    <citation type="journal article" date="2014" name="Genome Announc.">
        <title>Draft Genome Sequence of a Novel Lactobacillus salivarius Strain Isolated from Piglet.</title>
        <authorList>
            <person name="Mackenzie D.A."/>
            <person name="McLay K."/>
            <person name="Roos S."/>
            <person name="Walter J."/>
            <person name="Swarbreck D."/>
            <person name="Drou N."/>
            <person name="Crossman L.C."/>
            <person name="Juge N."/>
        </authorList>
    </citation>
    <scope>NUCLEOTIDE SEQUENCE [LARGE SCALE GENOMIC DNA]</scope>
    <source>
        <strain>cp400</strain>
    </source>
</reference>
<keyword evidence="1" id="KW-0687">Ribonucleoprotein</keyword>
<sequence>MKFPSRNSRATGPKIRVPLGDLSSPIITAAFSSNLMYEPSGRCVPYLVRTTTAFTTSPFLTTPPGVACLTVATIMSPIFAVFTREPPKILITKISRAPELSATFKRLSCWITVCVLLSLLDQNTNQCKCYLLQNNCFFNDF</sequence>
<gene>
    <name evidence="1" type="primary">rplN</name>
    <name evidence="1" type="ORF">LSCP400_08031</name>
</gene>
<reference evidence="1" key="1">
    <citation type="submission" date="2013-10" db="EMBL/GenBank/DDBJ databases">
        <authorList>
            <person name="Crossman L."/>
        </authorList>
    </citation>
    <scope>NUCLEOTIDE SEQUENCE</scope>
</reference>
<dbReference type="GO" id="GO:0005840">
    <property type="term" value="C:ribosome"/>
    <property type="evidence" value="ECO:0007669"/>
    <property type="project" value="UniProtKB-KW"/>
</dbReference>
<evidence type="ECO:0000313" key="1">
    <source>
        <dbReference type="EMBL" id="CDK34998.1"/>
    </source>
</evidence>
<proteinExistence type="predicted"/>
<organism evidence="1">
    <name type="scientific">Ligilactobacillus salivarius cp400</name>
    <dbReference type="NCBI Taxonomy" id="1273133"/>
    <lineage>
        <taxon>Bacteria</taxon>
        <taxon>Bacillati</taxon>
        <taxon>Bacillota</taxon>
        <taxon>Bacilli</taxon>
        <taxon>Lactobacillales</taxon>
        <taxon>Lactobacillaceae</taxon>
        <taxon>Ligilactobacillus</taxon>
    </lineage>
</organism>
<accession>V6DJU9</accession>
<keyword evidence="1" id="KW-0689">Ribosomal protein</keyword>
<dbReference type="EMBL" id="CBVR010000009">
    <property type="protein sequence ID" value="CDK34998.1"/>
    <property type="molecule type" value="Genomic_DNA"/>
</dbReference>
<dbReference type="AlphaFoldDB" id="V6DJU9"/>
<comment type="caution">
    <text evidence="1">The sequence shown here is derived from an EMBL/GenBank/DDBJ whole genome shotgun (WGS) entry which is preliminary data.</text>
</comment>